<dbReference type="EMBL" id="CM046388">
    <property type="protein sequence ID" value="KAI8570053.1"/>
    <property type="molecule type" value="Genomic_DNA"/>
</dbReference>
<accession>A0ACC0PZT9</accession>
<proteinExistence type="predicted"/>
<sequence>MATIMNNSDNNHNNGKKPVKLLEGDGFFYDRLLLKDNPIGNSSRIYYRSTTDGVPFQWERSPGTPKHELQNEVIPPLIPPPAAQSKGLPPRPKNCAEQPKESGNKWKSWFWKKSKKKRDCNAIHRSVSCDVSADKFEMEFMGSIHDSSSSASSSSSSWNRASLHSEVGLQRDPLDSRYICSPWNITAILVRIARRV</sequence>
<organism evidence="1 2">
    <name type="scientific">Rhododendron molle</name>
    <name type="common">Chinese azalea</name>
    <name type="synonym">Azalea mollis</name>
    <dbReference type="NCBI Taxonomy" id="49168"/>
    <lineage>
        <taxon>Eukaryota</taxon>
        <taxon>Viridiplantae</taxon>
        <taxon>Streptophyta</taxon>
        <taxon>Embryophyta</taxon>
        <taxon>Tracheophyta</taxon>
        <taxon>Spermatophyta</taxon>
        <taxon>Magnoliopsida</taxon>
        <taxon>eudicotyledons</taxon>
        <taxon>Gunneridae</taxon>
        <taxon>Pentapetalae</taxon>
        <taxon>asterids</taxon>
        <taxon>Ericales</taxon>
        <taxon>Ericaceae</taxon>
        <taxon>Ericoideae</taxon>
        <taxon>Rhodoreae</taxon>
        <taxon>Rhododendron</taxon>
    </lineage>
</organism>
<evidence type="ECO:0000313" key="1">
    <source>
        <dbReference type="EMBL" id="KAI8570053.1"/>
    </source>
</evidence>
<dbReference type="Proteomes" id="UP001062846">
    <property type="component" value="Chromosome 1"/>
</dbReference>
<evidence type="ECO:0000313" key="2">
    <source>
        <dbReference type="Proteomes" id="UP001062846"/>
    </source>
</evidence>
<name>A0ACC0PZT9_RHOML</name>
<gene>
    <name evidence="1" type="ORF">RHMOL_Rhmol01G0003100</name>
</gene>
<comment type="caution">
    <text evidence="1">The sequence shown here is derived from an EMBL/GenBank/DDBJ whole genome shotgun (WGS) entry which is preliminary data.</text>
</comment>
<keyword evidence="2" id="KW-1185">Reference proteome</keyword>
<protein>
    <submittedName>
        <fullName evidence="1">Uncharacterized protein</fullName>
    </submittedName>
</protein>
<reference evidence="1" key="1">
    <citation type="submission" date="2022-02" db="EMBL/GenBank/DDBJ databases">
        <title>Plant Genome Project.</title>
        <authorList>
            <person name="Zhang R.-G."/>
        </authorList>
    </citation>
    <scope>NUCLEOTIDE SEQUENCE</scope>
    <source>
        <strain evidence="1">AT1</strain>
    </source>
</reference>